<dbReference type="AlphaFoldDB" id="A0A844ZTA0"/>
<proteinExistence type="predicted"/>
<dbReference type="EMBL" id="WTYX01000002">
    <property type="protein sequence ID" value="MXO91085.1"/>
    <property type="molecule type" value="Genomic_DNA"/>
</dbReference>
<dbReference type="Proteomes" id="UP000442714">
    <property type="component" value="Unassembled WGS sequence"/>
</dbReference>
<reference evidence="1 2" key="1">
    <citation type="submission" date="2019-12" db="EMBL/GenBank/DDBJ databases">
        <title>Genomic-based taxomic classification of the family Erythrobacteraceae.</title>
        <authorList>
            <person name="Xu L."/>
        </authorList>
    </citation>
    <scope>NUCLEOTIDE SEQUENCE [LARGE SCALE GENOMIC DNA]</scope>
    <source>
        <strain evidence="1 2">KCTC 52763</strain>
    </source>
</reference>
<gene>
    <name evidence="1" type="ORF">GRI41_09645</name>
</gene>
<evidence type="ECO:0000313" key="1">
    <source>
        <dbReference type="EMBL" id="MXO91085.1"/>
    </source>
</evidence>
<sequence>MSPRIEKFIIERLAGVPLDDIQGSEERKADYVCLRGLLAIEIKSLEDDGSERIDNLLEELRSKPDWPIFLGSAPMQSFIDNTHDPETVGQQVMERVGRGILNPLKKANRQLKAHAKAFPRKSQVRVLILVNEDHEIYDPETVAYVLWHAVRSKRGGKPSFSGVDGVIYFTERHATVIEDKVTFPITLVEGPSVYTDQWKSDVLSIIQHRWGLWSSGHYFEAGDHPPDYTTIDHIPESAPRHERWRTEYKRNPYLAELSKADLRDRFDEVTLVTSLMFLKNTPLELSQDEKTLWIRRFGDLTEEMGRQAIPITDFDYDPQRAYAAANRLGLPSGVVEFIEGLRAS</sequence>
<name>A0A844ZTA0_9SPHN</name>
<evidence type="ECO:0000313" key="2">
    <source>
        <dbReference type="Proteomes" id="UP000442714"/>
    </source>
</evidence>
<dbReference type="RefSeq" id="WP_160604809.1">
    <property type="nucleotide sequence ID" value="NZ_WTYX01000002.1"/>
</dbReference>
<comment type="caution">
    <text evidence="1">The sequence shown here is derived from an EMBL/GenBank/DDBJ whole genome shotgun (WGS) entry which is preliminary data.</text>
</comment>
<organism evidence="1 2">
    <name type="scientific">Pontixanthobacter aquaemixtae</name>
    <dbReference type="NCBI Taxonomy" id="1958940"/>
    <lineage>
        <taxon>Bacteria</taxon>
        <taxon>Pseudomonadati</taxon>
        <taxon>Pseudomonadota</taxon>
        <taxon>Alphaproteobacteria</taxon>
        <taxon>Sphingomonadales</taxon>
        <taxon>Erythrobacteraceae</taxon>
        <taxon>Pontixanthobacter</taxon>
    </lineage>
</organism>
<protein>
    <submittedName>
        <fullName evidence="1">Uncharacterized protein</fullName>
    </submittedName>
</protein>
<dbReference type="OrthoDB" id="7605006at2"/>
<accession>A0A844ZTA0</accession>
<keyword evidence="2" id="KW-1185">Reference proteome</keyword>